<evidence type="ECO:0000313" key="3">
    <source>
        <dbReference type="Proteomes" id="UP001184150"/>
    </source>
</evidence>
<sequence length="442" mass="44303">MVDRVTVWPGAVPLETDLLRTNRNAMIAIGRLAQDILGSSTLVSGLVAAPTSPASMSVSIGAGAIYQLQPVDGTAYSSLPANTTDYVTKQGINTTSDATLLTFTAPTTSGQSVIFLIQAAYSEVDTDNVVLPFYNASNPAVPYSGPSNTGVASSTTRAGNINLAIKAGVPSSSPTPPAADTGFVPLYYVTVAYGQTTITSANITVATGAPFIPATLAQIAASAISLASAAESIAGASTTKAVTPAGLAAAIQTGSWAYAADTGAANALVVAVTPAPSAYTAGMQVNVKVANNNTGATTINVNGLGAKSIQRNGAALASGALAAGQIYRLVYDGTYFQLGPSAEAASLATNGYVKLSSGLIIQWGVTSSFSAEGGQTFTFPIAFPNACLVASATADLPAASSSQDAIAQVYGKNANSVGVYMQFPSGGSTTWGMTADVIAIGY</sequence>
<dbReference type="Proteomes" id="UP001184150">
    <property type="component" value="Unassembled WGS sequence"/>
</dbReference>
<dbReference type="InterPro" id="IPR054075">
    <property type="entry name" value="Gp53-like_C"/>
</dbReference>
<evidence type="ECO:0000259" key="1">
    <source>
        <dbReference type="Pfam" id="PF21882"/>
    </source>
</evidence>
<accession>A0ABU1MN58</accession>
<reference evidence="2 3" key="1">
    <citation type="submission" date="2023-07" db="EMBL/GenBank/DDBJ databases">
        <title>Sorghum-associated microbial communities from plants grown in Nebraska, USA.</title>
        <authorList>
            <person name="Schachtman D."/>
        </authorList>
    </citation>
    <scope>NUCLEOTIDE SEQUENCE [LARGE SCALE GENOMIC DNA]</scope>
    <source>
        <strain evidence="2 3">DS1027</strain>
    </source>
</reference>
<dbReference type="EMBL" id="JAVDRD010000005">
    <property type="protein sequence ID" value="MDR6511446.1"/>
    <property type="molecule type" value="Genomic_DNA"/>
</dbReference>
<gene>
    <name evidence="2" type="ORF">J2792_002318</name>
</gene>
<comment type="caution">
    <text evidence="2">The sequence shown here is derived from an EMBL/GenBank/DDBJ whole genome shotgun (WGS) entry which is preliminary data.</text>
</comment>
<evidence type="ECO:0000313" key="2">
    <source>
        <dbReference type="EMBL" id="MDR6511446.1"/>
    </source>
</evidence>
<protein>
    <recommendedName>
        <fullName evidence="1">Putative tail fiber protein gp53-like C-terminal domain-containing protein</fullName>
    </recommendedName>
</protein>
<organism evidence="2 3">
    <name type="scientific">Novosphingobium capsulatum</name>
    <dbReference type="NCBI Taxonomy" id="13688"/>
    <lineage>
        <taxon>Bacteria</taxon>
        <taxon>Pseudomonadati</taxon>
        <taxon>Pseudomonadota</taxon>
        <taxon>Alphaproteobacteria</taxon>
        <taxon>Sphingomonadales</taxon>
        <taxon>Sphingomonadaceae</taxon>
        <taxon>Novosphingobium</taxon>
    </lineage>
</organism>
<proteinExistence type="predicted"/>
<keyword evidence="3" id="KW-1185">Reference proteome</keyword>
<dbReference type="Pfam" id="PF21882">
    <property type="entry name" value="Gp53-like_C"/>
    <property type="match status" value="1"/>
</dbReference>
<feature type="domain" description="Putative tail fiber protein gp53-like C-terminal" evidence="1">
    <location>
        <begin position="354"/>
        <end position="442"/>
    </location>
</feature>
<dbReference type="RefSeq" id="WP_309805313.1">
    <property type="nucleotide sequence ID" value="NZ_JAVDRD010000005.1"/>
</dbReference>
<name>A0ABU1MN58_9SPHN</name>
<dbReference type="Gene3D" id="2.60.40.3940">
    <property type="match status" value="1"/>
</dbReference>